<accession>A0A1U9NMF9</accession>
<evidence type="ECO:0000313" key="2">
    <source>
        <dbReference type="Proteomes" id="UP000189674"/>
    </source>
</evidence>
<dbReference type="EMBL" id="CP019791">
    <property type="protein sequence ID" value="AQT68780.1"/>
    <property type="molecule type" value="Genomic_DNA"/>
</dbReference>
<protein>
    <submittedName>
        <fullName evidence="1">Uncharacterized protein</fullName>
    </submittedName>
</protein>
<sequence>MWRKKIDRIIPKVREEIENPSPDVSRIDNHDIFVLCQYLRGLGIPKNIDEDQLEDIFYHCYEQLEDILLDEDGDTLSEDEAWSQFIEVWPKIRIPKGFSFQKAVDKAKKMDTPLEIEIFSDERLILLGKVCYQLQLMVGDGLFWLSGYDAGKILGISQPRARRFLKTLVDQEILELVKSGNRRKASEYRYLPALEYEARTLDDTLGLDL</sequence>
<dbReference type="STRING" id="1936003.STSP2_01953"/>
<dbReference type="KEGG" id="alus:STSP2_01953"/>
<evidence type="ECO:0000313" key="1">
    <source>
        <dbReference type="EMBL" id="AQT68780.1"/>
    </source>
</evidence>
<dbReference type="RefSeq" id="WP_146662078.1">
    <property type="nucleotide sequence ID" value="NZ_CP019791.1"/>
</dbReference>
<organism evidence="1 2">
    <name type="scientific">Anaerohalosphaera lusitana</name>
    <dbReference type="NCBI Taxonomy" id="1936003"/>
    <lineage>
        <taxon>Bacteria</taxon>
        <taxon>Pseudomonadati</taxon>
        <taxon>Planctomycetota</taxon>
        <taxon>Phycisphaerae</taxon>
        <taxon>Sedimentisphaerales</taxon>
        <taxon>Anaerohalosphaeraceae</taxon>
        <taxon>Anaerohalosphaera</taxon>
    </lineage>
</organism>
<dbReference type="OrthoDB" id="8905164at2"/>
<keyword evidence="2" id="KW-1185">Reference proteome</keyword>
<gene>
    <name evidence="1" type="ORF">STSP2_01953</name>
</gene>
<proteinExistence type="predicted"/>
<reference evidence="2" key="1">
    <citation type="submission" date="2017-02" db="EMBL/GenBank/DDBJ databases">
        <title>Comparative genomics and description of representatives of a novel lineage of planctomycetes thriving in anoxic sediments.</title>
        <authorList>
            <person name="Spring S."/>
            <person name="Bunk B."/>
            <person name="Sproer C."/>
        </authorList>
    </citation>
    <scope>NUCLEOTIDE SEQUENCE [LARGE SCALE GENOMIC DNA]</scope>
    <source>
        <strain evidence="2">ST-NAGAB-D1</strain>
    </source>
</reference>
<dbReference type="AlphaFoldDB" id="A0A1U9NMF9"/>
<name>A0A1U9NMF9_9BACT</name>
<dbReference type="Proteomes" id="UP000189674">
    <property type="component" value="Chromosome"/>
</dbReference>